<dbReference type="InterPro" id="IPR018060">
    <property type="entry name" value="HTH_AraC"/>
</dbReference>
<dbReference type="PROSITE" id="PS50110">
    <property type="entry name" value="RESPONSE_REGULATORY"/>
    <property type="match status" value="1"/>
</dbReference>
<keyword evidence="14" id="KW-0812">Transmembrane</keyword>
<feature type="domain" description="Response regulatory" evidence="17">
    <location>
        <begin position="1096"/>
        <end position="1211"/>
    </location>
</feature>
<evidence type="ECO:0000256" key="9">
    <source>
        <dbReference type="ARBA" id="ARBA00023015"/>
    </source>
</evidence>
<dbReference type="Gene3D" id="1.10.287.130">
    <property type="match status" value="1"/>
</dbReference>
<dbReference type="EC" id="2.7.13.3" evidence="2"/>
<evidence type="ECO:0000256" key="14">
    <source>
        <dbReference type="SAM" id="Phobius"/>
    </source>
</evidence>
<keyword evidence="8" id="KW-0902">Two-component regulatory system</keyword>
<proteinExistence type="predicted"/>
<feature type="compositionally biased region" description="Basic and acidic residues" evidence="13">
    <location>
        <begin position="1064"/>
        <end position="1078"/>
    </location>
</feature>
<keyword evidence="6 18" id="KW-0418">Kinase</keyword>
<dbReference type="Proteomes" id="UP000095541">
    <property type="component" value="Unassembled WGS sequence"/>
</dbReference>
<dbReference type="InterPro" id="IPR009057">
    <property type="entry name" value="Homeodomain-like_sf"/>
</dbReference>
<evidence type="ECO:0000256" key="1">
    <source>
        <dbReference type="ARBA" id="ARBA00000085"/>
    </source>
</evidence>
<keyword evidence="4 18" id="KW-0808">Transferase</keyword>
<evidence type="ECO:0000256" key="7">
    <source>
        <dbReference type="ARBA" id="ARBA00022840"/>
    </source>
</evidence>
<dbReference type="Gene3D" id="3.40.50.2300">
    <property type="match status" value="1"/>
</dbReference>
<evidence type="ECO:0000256" key="5">
    <source>
        <dbReference type="ARBA" id="ARBA00022741"/>
    </source>
</evidence>
<dbReference type="InterPro" id="IPR036890">
    <property type="entry name" value="HATPase_C_sf"/>
</dbReference>
<dbReference type="GO" id="GO:0003700">
    <property type="term" value="F:DNA-binding transcription factor activity"/>
    <property type="evidence" value="ECO:0007669"/>
    <property type="project" value="InterPro"/>
</dbReference>
<evidence type="ECO:0000256" key="3">
    <source>
        <dbReference type="ARBA" id="ARBA00022553"/>
    </source>
</evidence>
<keyword evidence="11" id="KW-0804">Transcription</keyword>
<evidence type="ECO:0000256" key="11">
    <source>
        <dbReference type="ARBA" id="ARBA00023163"/>
    </source>
</evidence>
<dbReference type="CDD" id="cd00082">
    <property type="entry name" value="HisKA"/>
    <property type="match status" value="1"/>
</dbReference>
<feature type="domain" description="HTH araC/xylS-type" evidence="15">
    <location>
        <begin position="1243"/>
        <end position="1342"/>
    </location>
</feature>
<gene>
    <name evidence="18" type="primary">evgS_14</name>
    <name evidence="18" type="ORF">ERS852557_02883</name>
</gene>
<dbReference type="SUPFAM" id="SSF63829">
    <property type="entry name" value="Calcium-dependent phosphotriesterase"/>
    <property type="match status" value="2"/>
</dbReference>
<dbReference type="PROSITE" id="PS00041">
    <property type="entry name" value="HTH_ARAC_FAMILY_1"/>
    <property type="match status" value="1"/>
</dbReference>
<accession>A0A174UAL8</accession>
<dbReference type="SUPFAM" id="SSF52172">
    <property type="entry name" value="CheY-like"/>
    <property type="match status" value="1"/>
</dbReference>
<evidence type="ECO:0000256" key="10">
    <source>
        <dbReference type="ARBA" id="ARBA00023125"/>
    </source>
</evidence>
<dbReference type="SUPFAM" id="SSF46689">
    <property type="entry name" value="Homeodomain-like"/>
    <property type="match status" value="1"/>
</dbReference>
<dbReference type="Gene3D" id="3.30.565.10">
    <property type="entry name" value="Histidine kinase-like ATPase, C-terminal domain"/>
    <property type="match status" value="1"/>
</dbReference>
<dbReference type="InterPro" id="IPR001789">
    <property type="entry name" value="Sig_transdc_resp-reg_receiver"/>
</dbReference>
<dbReference type="SMART" id="SM00342">
    <property type="entry name" value="HTH_ARAC"/>
    <property type="match status" value="1"/>
</dbReference>
<dbReference type="Gene3D" id="2.130.10.10">
    <property type="entry name" value="YVTN repeat-like/Quinoprotein amine dehydrogenase"/>
    <property type="match status" value="3"/>
</dbReference>
<dbReference type="SMART" id="SM00388">
    <property type="entry name" value="HisKA"/>
    <property type="match status" value="1"/>
</dbReference>
<dbReference type="InterPro" id="IPR003594">
    <property type="entry name" value="HATPase_dom"/>
</dbReference>
<dbReference type="SMART" id="SM00387">
    <property type="entry name" value="HATPase_c"/>
    <property type="match status" value="1"/>
</dbReference>
<dbReference type="Pfam" id="PF00072">
    <property type="entry name" value="Response_reg"/>
    <property type="match status" value="1"/>
</dbReference>
<dbReference type="PROSITE" id="PS50109">
    <property type="entry name" value="HIS_KIN"/>
    <property type="match status" value="1"/>
</dbReference>
<evidence type="ECO:0000256" key="2">
    <source>
        <dbReference type="ARBA" id="ARBA00012438"/>
    </source>
</evidence>
<dbReference type="PRINTS" id="PR00344">
    <property type="entry name" value="BCTRLSENSOR"/>
</dbReference>
<evidence type="ECO:0000313" key="19">
    <source>
        <dbReference type="Proteomes" id="UP000095541"/>
    </source>
</evidence>
<feature type="transmembrane region" description="Helical" evidence="14">
    <location>
        <begin position="786"/>
        <end position="808"/>
    </location>
</feature>
<keyword evidence="14" id="KW-0472">Membrane</keyword>
<dbReference type="InterPro" id="IPR036097">
    <property type="entry name" value="HisK_dim/P_sf"/>
</dbReference>
<evidence type="ECO:0000313" key="18">
    <source>
        <dbReference type="EMBL" id="CUQ17771.1"/>
    </source>
</evidence>
<dbReference type="FunFam" id="1.10.287.130:FF:000045">
    <property type="entry name" value="Two-component system sensor histidine kinase/response regulator"/>
    <property type="match status" value="1"/>
</dbReference>
<keyword evidence="7" id="KW-0067">ATP-binding</keyword>
<dbReference type="InterPro" id="IPR011123">
    <property type="entry name" value="Y_Y_Y"/>
</dbReference>
<dbReference type="InterPro" id="IPR015943">
    <property type="entry name" value="WD40/YVTN_repeat-like_dom_sf"/>
</dbReference>
<feature type="region of interest" description="Disordered" evidence="13">
    <location>
        <begin position="1064"/>
        <end position="1088"/>
    </location>
</feature>
<dbReference type="Pfam" id="PF12833">
    <property type="entry name" value="HTH_18"/>
    <property type="match status" value="1"/>
</dbReference>
<dbReference type="SUPFAM" id="SSF47384">
    <property type="entry name" value="Homodimeric domain of signal transducing histidine kinase"/>
    <property type="match status" value="1"/>
</dbReference>
<dbReference type="InterPro" id="IPR011006">
    <property type="entry name" value="CheY-like_superfamily"/>
</dbReference>
<dbReference type="InterPro" id="IPR011110">
    <property type="entry name" value="Reg_prop"/>
</dbReference>
<organism evidence="18 19">
    <name type="scientific">Bacteroides thetaiotaomicron</name>
    <dbReference type="NCBI Taxonomy" id="818"/>
    <lineage>
        <taxon>Bacteria</taxon>
        <taxon>Pseudomonadati</taxon>
        <taxon>Bacteroidota</taxon>
        <taxon>Bacteroidia</taxon>
        <taxon>Bacteroidales</taxon>
        <taxon>Bacteroidaceae</taxon>
        <taxon>Bacteroides</taxon>
    </lineage>
</organism>
<dbReference type="Gene3D" id="1.10.10.60">
    <property type="entry name" value="Homeodomain-like"/>
    <property type="match status" value="1"/>
</dbReference>
<evidence type="ECO:0000256" key="4">
    <source>
        <dbReference type="ARBA" id="ARBA00022679"/>
    </source>
</evidence>
<evidence type="ECO:0000256" key="6">
    <source>
        <dbReference type="ARBA" id="ARBA00022777"/>
    </source>
</evidence>
<evidence type="ECO:0000256" key="8">
    <source>
        <dbReference type="ARBA" id="ARBA00023012"/>
    </source>
</evidence>
<evidence type="ECO:0000259" key="15">
    <source>
        <dbReference type="PROSITE" id="PS01124"/>
    </source>
</evidence>
<dbReference type="Pfam" id="PF00512">
    <property type="entry name" value="HisKA"/>
    <property type="match status" value="1"/>
</dbReference>
<dbReference type="CDD" id="cd17574">
    <property type="entry name" value="REC_OmpR"/>
    <property type="match status" value="1"/>
</dbReference>
<protein>
    <recommendedName>
        <fullName evidence="2">histidine kinase</fullName>
        <ecNumber evidence="2">2.7.13.3</ecNumber>
    </recommendedName>
</protein>
<dbReference type="Gene3D" id="2.60.40.10">
    <property type="entry name" value="Immunoglobulins"/>
    <property type="match status" value="1"/>
</dbReference>
<reference evidence="18 19" key="1">
    <citation type="submission" date="2015-09" db="EMBL/GenBank/DDBJ databases">
        <authorList>
            <consortium name="Pathogen Informatics"/>
        </authorList>
    </citation>
    <scope>NUCLEOTIDE SEQUENCE [LARGE SCALE GENOMIC DNA]</scope>
    <source>
        <strain evidence="18 19">2789STDY5834945</strain>
    </source>
</reference>
<dbReference type="CDD" id="cd00075">
    <property type="entry name" value="HATPase"/>
    <property type="match status" value="1"/>
</dbReference>
<feature type="modified residue" description="4-aspartylphosphate" evidence="12">
    <location>
        <position position="1144"/>
    </location>
</feature>
<dbReference type="PANTHER" id="PTHR43547:SF2">
    <property type="entry name" value="HYBRID SIGNAL TRANSDUCTION HISTIDINE KINASE C"/>
    <property type="match status" value="1"/>
</dbReference>
<dbReference type="InterPro" id="IPR018062">
    <property type="entry name" value="HTH_AraC-typ_CS"/>
</dbReference>
<dbReference type="InterPro" id="IPR005467">
    <property type="entry name" value="His_kinase_dom"/>
</dbReference>
<keyword evidence="10" id="KW-0238">DNA-binding</keyword>
<dbReference type="GO" id="GO:0043565">
    <property type="term" value="F:sequence-specific DNA binding"/>
    <property type="evidence" value="ECO:0007669"/>
    <property type="project" value="InterPro"/>
</dbReference>
<dbReference type="FunFam" id="3.30.565.10:FF:000037">
    <property type="entry name" value="Hybrid sensor histidine kinase/response regulator"/>
    <property type="match status" value="1"/>
</dbReference>
<evidence type="ECO:0000256" key="12">
    <source>
        <dbReference type="PROSITE-ProRule" id="PRU00169"/>
    </source>
</evidence>
<evidence type="ECO:0000259" key="16">
    <source>
        <dbReference type="PROSITE" id="PS50109"/>
    </source>
</evidence>
<dbReference type="Pfam" id="PF07495">
    <property type="entry name" value="Y_Y_Y"/>
    <property type="match status" value="1"/>
</dbReference>
<feature type="domain" description="Histidine kinase" evidence="16">
    <location>
        <begin position="844"/>
        <end position="1062"/>
    </location>
</feature>
<dbReference type="InterPro" id="IPR013783">
    <property type="entry name" value="Ig-like_fold"/>
</dbReference>
<sequence length="1345" mass="156471">MRYLSSILVLLLSISSFAINQYKFRLIDIVDGLSDNQIRGLSITPDGRIAVRTASIMNIYNGTTFEYFHYDKKQKYVWNYNRPTKEYYDNQGRIWMKELGYLLLLDLNTNKFNYNISEELATLGITKRLKNLFIDDSKNYWFLAEDNTFTFYDTTQSKLITIEDGQSDFTRLYGIPMELTQYKNLCWIVYSSGLIRCWDYTSHEFIFQETRFLNIIGDFTDRIYIHPDAVGNIWLMYNNAVYFHHRINRDWKEVATIKGISNFFTCMDMDNDGNVWVGTSKSGLRYIDGKTFEVTHLPGMRLINGGVQDNDIYTLFIDPNNGIWIGTLFQGLCYYHPSMQKFQLIQTINTGTQITNETIRCFLEEEDGTVLIGSGDGLYRFYPESKKVERLFKEQINDLCLSIRKDHSGRIWVGTYLGGFFCIEGKQIRQYLRSSINLEKDPNQNISRCIYEDTDGRFWACVTGGVGQIDPVTGKMLYMLADKYPEIKDYTLIYHLYPINDETFAAVGDKGIYYYNTKRDSLYIPGTDNPDFEQNIKYFGILKDTRGLEWFATEDGIRVWDKTKLYKLTVTEGLPNNEVYSLLEDDNGVIWASTLNGICKIAPIQSNDTYNFSIVNFGISDGLQWGKFYDHSALKAKDGTLYFGGAHGFNYFDPNKIIYNNSKNKPVLTAFRIFNSLIKEEEKYNGKVILEEPINKTKQITLKYNQNFITFEFAGMNYVNPSQTYYKYMLKNFDEDWNEISGNELGKATYTGLRPGKYNFMVYTANNDKVWGEIPYELTIIITPPFWATSYAIIIYIILSIAIFIYILKRYQRRTQKKILKEKEIYEQEQKIKLDLMKFQFFTNISHEFRTPLTLILTPLETLIKQQSDMVLKKKLDSIYQNAHLLLSLVNQLLDFRKLEIKGEKVLFKTGNIIQFIKDIYLQFKELSTTKNIDFTLETSVDYLLINYDHDMMYKIINNLLSNAFKFTPQNGHIQLTVNKADRNDKEYIMIEVSDTGCGIDEKDLPHIFERFYQIKDDNAPAGSGIGLHLVKEYARLHNGDITVSSQINIGSTFTVYIPVDLPKTNDKNHQEEEEKNGTGEGDIIPDTKEKDDRKKLLVVEDNDEFRNYLTEQLSECYRVIDAPNGEEAEKLILSEYPDLIISDLMMPKMDGIELCQRVKSNIQTSHTPFILLTARTSDESKMEGYEAGADSYISKPFSFELLCIRIKKLIEQQENRKMLFHKTIEITPSSITTTSLDEELVRKALNFVEENIDNPEYSIEDLSKDLGLSKTHLNRKLQSIVDLTPLQFIRSIRLKRAAQLLTNSQYNINEISYMVGFNTLKYFNSHFKEEFQMTPSQYREKNKG</sequence>
<dbReference type="InterPro" id="IPR004358">
    <property type="entry name" value="Sig_transdc_His_kin-like_C"/>
</dbReference>
<evidence type="ECO:0000256" key="13">
    <source>
        <dbReference type="SAM" id="MobiDB-lite"/>
    </source>
</evidence>
<dbReference type="SMART" id="SM00448">
    <property type="entry name" value="REC"/>
    <property type="match status" value="1"/>
</dbReference>
<dbReference type="Pfam" id="PF02518">
    <property type="entry name" value="HATPase_c"/>
    <property type="match status" value="1"/>
</dbReference>
<comment type="catalytic activity">
    <reaction evidence="1">
        <text>ATP + protein L-histidine = ADP + protein N-phospho-L-histidine.</text>
        <dbReference type="EC" id="2.7.13.3"/>
    </reaction>
</comment>
<dbReference type="EMBL" id="CZBI01000004">
    <property type="protein sequence ID" value="CUQ17771.1"/>
    <property type="molecule type" value="Genomic_DNA"/>
</dbReference>
<keyword evidence="3 12" id="KW-0597">Phosphoprotein</keyword>
<dbReference type="Pfam" id="PF07494">
    <property type="entry name" value="Reg_prop"/>
    <property type="match status" value="3"/>
</dbReference>
<dbReference type="InterPro" id="IPR003661">
    <property type="entry name" value="HisK_dim/P_dom"/>
</dbReference>
<dbReference type="SUPFAM" id="SSF55874">
    <property type="entry name" value="ATPase domain of HSP90 chaperone/DNA topoisomerase II/histidine kinase"/>
    <property type="match status" value="1"/>
</dbReference>
<name>A0A174UAL8_BACT4</name>
<dbReference type="GO" id="GO:0000155">
    <property type="term" value="F:phosphorelay sensor kinase activity"/>
    <property type="evidence" value="ECO:0007669"/>
    <property type="project" value="InterPro"/>
</dbReference>
<keyword evidence="5" id="KW-0547">Nucleotide-binding</keyword>
<dbReference type="PANTHER" id="PTHR43547">
    <property type="entry name" value="TWO-COMPONENT HISTIDINE KINASE"/>
    <property type="match status" value="1"/>
</dbReference>
<dbReference type="RefSeq" id="WP_055219611.1">
    <property type="nucleotide sequence ID" value="NZ_CZBI01000004.1"/>
</dbReference>
<dbReference type="PROSITE" id="PS01124">
    <property type="entry name" value="HTH_ARAC_FAMILY_2"/>
    <property type="match status" value="1"/>
</dbReference>
<evidence type="ECO:0000259" key="17">
    <source>
        <dbReference type="PROSITE" id="PS50110"/>
    </source>
</evidence>
<keyword evidence="9" id="KW-0805">Transcription regulation</keyword>
<keyword evidence="14" id="KW-1133">Transmembrane helix</keyword>
<dbReference type="GO" id="GO:0005524">
    <property type="term" value="F:ATP binding"/>
    <property type="evidence" value="ECO:0007669"/>
    <property type="project" value="UniProtKB-KW"/>
</dbReference>